<evidence type="ECO:0000313" key="5">
    <source>
        <dbReference type="EMBL" id="GAQ89561.1"/>
    </source>
</evidence>
<feature type="compositionally biased region" description="Low complexity" evidence="2">
    <location>
        <begin position="597"/>
        <end position="607"/>
    </location>
</feature>
<feature type="region of interest" description="Disordered" evidence="2">
    <location>
        <begin position="897"/>
        <end position="931"/>
    </location>
</feature>
<feature type="domain" description="FAM91 C-terminal" evidence="4">
    <location>
        <begin position="366"/>
        <end position="482"/>
    </location>
</feature>
<feature type="compositionally biased region" description="Acidic residues" evidence="2">
    <location>
        <begin position="327"/>
        <end position="344"/>
    </location>
</feature>
<evidence type="ECO:0000256" key="2">
    <source>
        <dbReference type="SAM" id="MobiDB-lite"/>
    </source>
</evidence>
<dbReference type="InterPro" id="IPR028091">
    <property type="entry name" value="FAM91_N_dom"/>
</dbReference>
<evidence type="ECO:0000313" key="6">
    <source>
        <dbReference type="Proteomes" id="UP000054558"/>
    </source>
</evidence>
<feature type="region of interest" description="Disordered" evidence="2">
    <location>
        <begin position="574"/>
        <end position="669"/>
    </location>
</feature>
<dbReference type="EMBL" id="DF237485">
    <property type="protein sequence ID" value="GAQ89561.1"/>
    <property type="molecule type" value="Genomic_DNA"/>
</dbReference>
<sequence length="1116" mass="119653">MERNSATTEETAIFTAIEEEIPWEKLSKRLKVFIGGQNEWNARIKDYCIRKRYRWSECHAKSACKEMEYYEDLIRYTRKSLALFPYHLADVICRILRVTPFRYYCDVLFEVLRSEKSYDSIPNFAAADALRTTGIGRNEFIDIMNKCRGKKLMWKLNKAIAKEYLPEQPRDFEVQPWWLVSVVNLSLEEYRKLTPDEVTLVDRIAKEHNNMAAEVDLELVRSLTRRGLVYFDVPVYSDDRFSISSLEGFVSNRDQSYEDPMEELLYNVFVASSERATVAELAATLQSNPKRLEAAVSIACRLGFAKKILDPSYLFGKGAIELTEEEGDGALEEDGADEEGEDSEGLGTEAEAAAAAAAEPGKAPVNRFALLVDANLTSYLMMGSLSPGLKRHAVTLFEAGKLNDGNVADIVDDLASVEGTRLEGELQRFADHAFSLRVVLQTLRSGGLTAPNGSATNSPQATASRNGLGIGDLLNLEAERRLSVGGAEANAGEASPDSSPGGTVEGQLGGGGAAEAPLGESEKRGGVKPSGEFDGRAAAGDGATESGGAKGFGSDDEDWKEFQAADARPAANLAEPGASAATGTIPELSPLPEGEPDLSSSDPKLSLRQTDASSWFAADGVTEQRPLTPGSPAGRDARGFPLVVSPAPGGDDSQHSTPRAGTPRSPRLTSKLSKRLRCYVDVLRLESLASLQPSIVQQILKRDYAVLVSMVPLASSPPLSSDGSGPVHFGPPTPAACTPWMKLLLYSVAQSGPPTLALVRGQRLRVLPPQLNRTQRAAIWAWDGLGVGGVGGRGGEGSVVEGGLLLHALNTLLKFSAVLVQPLGEGGLETADVPLPLPEEAVGDLLTSEAAPEVTSAADPFARLHKELALRRVVHDLHLGTLGYIRMVQFTPPPAGASAAGVNTFSSPGVEQPSSPSENDPSSTGVNRPSGLGEVKVPVAQWVPQSVEFGVPLFDTSLCKKVCEGAVRSRLFDPAALEKHRASMGALRQQLREFIGDYRANGRLANEFFASKKDRPVTRGAAGSFSTTLSFGEWSSSGNLLERTGGIPLERRTSVKAGEDDISELALPGVNLYFDGAQLQPVDLGSCLQGRLPAALVAESTNFAQSEFSRRVSLAA</sequence>
<proteinExistence type="inferred from homology"/>
<organism evidence="5 6">
    <name type="scientific">Klebsormidium nitens</name>
    <name type="common">Green alga</name>
    <name type="synonym">Ulothrix nitens</name>
    <dbReference type="NCBI Taxonomy" id="105231"/>
    <lineage>
        <taxon>Eukaryota</taxon>
        <taxon>Viridiplantae</taxon>
        <taxon>Streptophyta</taxon>
        <taxon>Klebsormidiophyceae</taxon>
        <taxon>Klebsormidiales</taxon>
        <taxon>Klebsormidiaceae</taxon>
        <taxon>Klebsormidium</taxon>
    </lineage>
</organism>
<reference evidence="5 6" key="1">
    <citation type="journal article" date="2014" name="Nat. Commun.">
        <title>Klebsormidium flaccidum genome reveals primary factors for plant terrestrial adaptation.</title>
        <authorList>
            <person name="Hori K."/>
            <person name="Maruyama F."/>
            <person name="Fujisawa T."/>
            <person name="Togashi T."/>
            <person name="Yamamoto N."/>
            <person name="Seo M."/>
            <person name="Sato S."/>
            <person name="Yamada T."/>
            <person name="Mori H."/>
            <person name="Tajima N."/>
            <person name="Moriyama T."/>
            <person name="Ikeuchi M."/>
            <person name="Watanabe M."/>
            <person name="Wada H."/>
            <person name="Kobayashi K."/>
            <person name="Saito M."/>
            <person name="Masuda T."/>
            <person name="Sasaki-Sekimoto Y."/>
            <person name="Mashiguchi K."/>
            <person name="Awai K."/>
            <person name="Shimojima M."/>
            <person name="Masuda S."/>
            <person name="Iwai M."/>
            <person name="Nobusawa T."/>
            <person name="Narise T."/>
            <person name="Kondo S."/>
            <person name="Saito H."/>
            <person name="Sato R."/>
            <person name="Murakawa M."/>
            <person name="Ihara Y."/>
            <person name="Oshima-Yamada Y."/>
            <person name="Ohtaka K."/>
            <person name="Satoh M."/>
            <person name="Sonobe K."/>
            <person name="Ishii M."/>
            <person name="Ohtani R."/>
            <person name="Kanamori-Sato M."/>
            <person name="Honoki R."/>
            <person name="Miyazaki D."/>
            <person name="Mochizuki H."/>
            <person name="Umetsu J."/>
            <person name="Higashi K."/>
            <person name="Shibata D."/>
            <person name="Kamiya Y."/>
            <person name="Sato N."/>
            <person name="Nakamura Y."/>
            <person name="Tabata S."/>
            <person name="Ida S."/>
            <person name="Kurokawa K."/>
            <person name="Ohta H."/>
        </authorList>
    </citation>
    <scope>NUCLEOTIDE SEQUENCE [LARGE SCALE GENOMIC DNA]</scope>
    <source>
        <strain evidence="5 6">NIES-2285</strain>
    </source>
</reference>
<feature type="domain" description="FAM91 N-terminal" evidence="3">
    <location>
        <begin position="17"/>
        <end position="307"/>
    </location>
</feature>
<feature type="region of interest" description="Disordered" evidence="2">
    <location>
        <begin position="487"/>
        <end position="556"/>
    </location>
</feature>
<evidence type="ECO:0008006" key="7">
    <source>
        <dbReference type="Google" id="ProtNLM"/>
    </source>
</evidence>
<feature type="compositionally biased region" description="Polar residues" evidence="2">
    <location>
        <begin position="901"/>
        <end position="927"/>
    </location>
</feature>
<dbReference type="PANTHER" id="PTHR28441:SF2">
    <property type="entry name" value="PROTEIN FAM91A1"/>
    <property type="match status" value="1"/>
</dbReference>
<dbReference type="InterPro" id="IPR028097">
    <property type="entry name" value="FAM91_C_dom"/>
</dbReference>
<comment type="similarity">
    <text evidence="1">Belongs to the FAM91 family.</text>
</comment>
<dbReference type="OMA" id="HYESFPF"/>
<feature type="domain" description="FAM91 C-terminal" evidence="4">
    <location>
        <begin position="677"/>
        <end position="1015"/>
    </location>
</feature>
<evidence type="ECO:0000259" key="4">
    <source>
        <dbReference type="Pfam" id="PF14648"/>
    </source>
</evidence>
<feature type="compositionally biased region" description="Basic and acidic residues" evidence="2">
    <location>
        <begin position="520"/>
        <end position="535"/>
    </location>
</feature>
<accession>A0A1Y1IK84</accession>
<keyword evidence="6" id="KW-1185">Reference proteome</keyword>
<dbReference type="OrthoDB" id="275996at2759"/>
<protein>
    <recommendedName>
        <fullName evidence="7">Protein FAM91A1</fullName>
    </recommendedName>
</protein>
<dbReference type="Proteomes" id="UP000054558">
    <property type="component" value="Unassembled WGS sequence"/>
</dbReference>
<feature type="compositionally biased region" description="Gly residues" evidence="2">
    <location>
        <begin position="503"/>
        <end position="513"/>
    </location>
</feature>
<name>A0A1Y1IK84_KLENI</name>
<gene>
    <name evidence="5" type="ORF">KFL_005360050</name>
</gene>
<dbReference type="STRING" id="105231.A0A1Y1IK84"/>
<dbReference type="InterPro" id="IPR039199">
    <property type="entry name" value="FAM91"/>
</dbReference>
<evidence type="ECO:0000256" key="1">
    <source>
        <dbReference type="ARBA" id="ARBA00010319"/>
    </source>
</evidence>
<feature type="region of interest" description="Disordered" evidence="2">
    <location>
        <begin position="327"/>
        <end position="348"/>
    </location>
</feature>
<dbReference type="AlphaFoldDB" id="A0A1Y1IK84"/>
<evidence type="ECO:0000259" key="3">
    <source>
        <dbReference type="Pfam" id="PF14647"/>
    </source>
</evidence>
<dbReference type="Pfam" id="PF14648">
    <property type="entry name" value="FAM91_C"/>
    <property type="match status" value="2"/>
</dbReference>
<dbReference type="PANTHER" id="PTHR28441">
    <property type="entry name" value="PROTEIN FAM91A1"/>
    <property type="match status" value="1"/>
</dbReference>
<dbReference type="Pfam" id="PF14647">
    <property type="entry name" value="FAM91_N"/>
    <property type="match status" value="1"/>
</dbReference>